<protein>
    <submittedName>
        <fullName evidence="4">Ubiquitin hydrolase</fullName>
    </submittedName>
</protein>
<feature type="domain" description="CCHC-type" evidence="3">
    <location>
        <begin position="428"/>
        <end position="441"/>
    </location>
</feature>
<keyword evidence="1" id="KW-0862">Zinc</keyword>
<dbReference type="InterPro" id="IPR001878">
    <property type="entry name" value="Znf_CCHC"/>
</dbReference>
<gene>
    <name evidence="4" type="ORF">Tci_027059</name>
</gene>
<dbReference type="GO" id="GO:0008270">
    <property type="term" value="F:zinc ion binding"/>
    <property type="evidence" value="ECO:0007669"/>
    <property type="project" value="UniProtKB-KW"/>
</dbReference>
<name>A0A6L2KZI8_TANCI</name>
<dbReference type="InterPro" id="IPR036875">
    <property type="entry name" value="Znf_CCHC_sf"/>
</dbReference>
<keyword evidence="2" id="KW-0175">Coiled coil</keyword>
<proteinExistence type="predicted"/>
<comment type="caution">
    <text evidence="4">The sequence shown here is derived from an EMBL/GenBank/DDBJ whole genome shotgun (WGS) entry which is preliminary data.</text>
</comment>
<evidence type="ECO:0000256" key="1">
    <source>
        <dbReference type="PROSITE-ProRule" id="PRU00047"/>
    </source>
</evidence>
<keyword evidence="1" id="KW-0479">Metal-binding</keyword>
<reference evidence="4" key="1">
    <citation type="journal article" date="2019" name="Sci. Rep.">
        <title>Draft genome of Tanacetum cinerariifolium, the natural source of mosquito coil.</title>
        <authorList>
            <person name="Yamashiro T."/>
            <person name="Shiraishi A."/>
            <person name="Satake H."/>
            <person name="Nakayama K."/>
        </authorList>
    </citation>
    <scope>NUCLEOTIDE SEQUENCE</scope>
</reference>
<dbReference type="SUPFAM" id="SSF57756">
    <property type="entry name" value="Retrovirus zinc finger-like domains"/>
    <property type="match status" value="1"/>
</dbReference>
<evidence type="ECO:0000259" key="3">
    <source>
        <dbReference type="PROSITE" id="PS50158"/>
    </source>
</evidence>
<evidence type="ECO:0000256" key="2">
    <source>
        <dbReference type="SAM" id="Coils"/>
    </source>
</evidence>
<organism evidence="4">
    <name type="scientific">Tanacetum cinerariifolium</name>
    <name type="common">Dalmatian daisy</name>
    <name type="synonym">Chrysanthemum cinerariifolium</name>
    <dbReference type="NCBI Taxonomy" id="118510"/>
    <lineage>
        <taxon>Eukaryota</taxon>
        <taxon>Viridiplantae</taxon>
        <taxon>Streptophyta</taxon>
        <taxon>Embryophyta</taxon>
        <taxon>Tracheophyta</taxon>
        <taxon>Spermatophyta</taxon>
        <taxon>Magnoliopsida</taxon>
        <taxon>eudicotyledons</taxon>
        <taxon>Gunneridae</taxon>
        <taxon>Pentapetalae</taxon>
        <taxon>asterids</taxon>
        <taxon>campanulids</taxon>
        <taxon>Asterales</taxon>
        <taxon>Asteraceae</taxon>
        <taxon>Asteroideae</taxon>
        <taxon>Anthemideae</taxon>
        <taxon>Anthemidinae</taxon>
        <taxon>Tanacetum</taxon>
    </lineage>
</organism>
<keyword evidence="1" id="KW-0863">Zinc-finger</keyword>
<dbReference type="PROSITE" id="PS50158">
    <property type="entry name" value="ZF_CCHC"/>
    <property type="match status" value="1"/>
</dbReference>
<dbReference type="GO" id="GO:0003676">
    <property type="term" value="F:nucleic acid binding"/>
    <property type="evidence" value="ECO:0007669"/>
    <property type="project" value="InterPro"/>
</dbReference>
<dbReference type="GO" id="GO:0016787">
    <property type="term" value="F:hydrolase activity"/>
    <property type="evidence" value="ECO:0007669"/>
    <property type="project" value="UniProtKB-KW"/>
</dbReference>
<sequence length="451" mass="51081">MVKSSSSSENEACCSKSCKKNTDSLNSKITELTNKLSDSENMLYHYKLGLSQVEARLVEFKNQEVKFCEKIRGLELKVEFKIETIECLTNELKLLKKEKEGLDSKLAGFQSASKNLDNLLESQRSDKNKEGLGYNAVPPSLLLNWPSPAIESTLDDLQNRNPSVTEIGTSDSSILSKPAIKFVKAVDRPIENKTDKVETVKKPAVKYAKMYRKTSKRSNVRGNQRNWNNMKSQQLGKNSLMKNKACYNCELLKKEKEGLDSKLTGFQSASKNLDNLLESQRSDKNKEGLGYNVVPLPLTQVYSPPKKDMSWTGLPEFVDDTITNYSRPSPAIESTSDDLQNKNPFVTENGASDSSILSKLAIMFVKEVDRPTENKTNKVETVKKPAVKYVEMYRKTLKRSNVRGNHRNWNNMKSQQLGKNFLMKNKTCYNCGKFDHLSYDCGKWVKRGKQG</sequence>
<accession>A0A6L2KZI8</accession>
<dbReference type="EMBL" id="BKCJ010003437">
    <property type="protein sequence ID" value="GEU55081.1"/>
    <property type="molecule type" value="Genomic_DNA"/>
</dbReference>
<dbReference type="AlphaFoldDB" id="A0A6L2KZI8"/>
<feature type="coiled-coil region" evidence="2">
    <location>
        <begin position="71"/>
        <end position="105"/>
    </location>
</feature>
<dbReference type="SMART" id="SM00343">
    <property type="entry name" value="ZnF_C2HC"/>
    <property type="match status" value="1"/>
</dbReference>
<evidence type="ECO:0000313" key="4">
    <source>
        <dbReference type="EMBL" id="GEU55081.1"/>
    </source>
</evidence>
<keyword evidence="4" id="KW-0378">Hydrolase</keyword>